<evidence type="ECO:0000313" key="8">
    <source>
        <dbReference type="EMBL" id="NGX95751.1"/>
    </source>
</evidence>
<feature type="domain" description="Fe-S hydro-lyase tartrate dehydratase alpha-type catalytic" evidence="7">
    <location>
        <begin position="62"/>
        <end position="179"/>
    </location>
</feature>
<dbReference type="InterPro" id="IPR051208">
    <property type="entry name" value="Class-I_Fumarase/Tartrate_DH"/>
</dbReference>
<keyword evidence="5" id="KW-0411">Iron-sulfur</keyword>
<evidence type="ECO:0000256" key="5">
    <source>
        <dbReference type="ARBA" id="ARBA00023014"/>
    </source>
</evidence>
<keyword evidence="9" id="KW-1185">Reference proteome</keyword>
<evidence type="ECO:0000256" key="3">
    <source>
        <dbReference type="ARBA" id="ARBA00022723"/>
    </source>
</evidence>
<evidence type="ECO:0000259" key="7">
    <source>
        <dbReference type="Pfam" id="PF05681"/>
    </source>
</evidence>
<dbReference type="EMBL" id="JAAMRR010000576">
    <property type="protein sequence ID" value="NGX95751.1"/>
    <property type="molecule type" value="Genomic_DNA"/>
</dbReference>
<keyword evidence="4" id="KW-0408">Iron</keyword>
<dbReference type="GO" id="GO:0051539">
    <property type="term" value="F:4 iron, 4 sulfur cluster binding"/>
    <property type="evidence" value="ECO:0007669"/>
    <property type="project" value="UniProtKB-KW"/>
</dbReference>
<evidence type="ECO:0000256" key="6">
    <source>
        <dbReference type="ARBA" id="ARBA00023239"/>
    </source>
</evidence>
<keyword evidence="3" id="KW-0479">Metal-binding</keyword>
<organism evidence="8 9">
    <name type="scientific">Candidatus Afipia apatlaquensis</name>
    <dbReference type="NCBI Taxonomy" id="2712852"/>
    <lineage>
        <taxon>Bacteria</taxon>
        <taxon>Pseudomonadati</taxon>
        <taxon>Pseudomonadota</taxon>
        <taxon>Alphaproteobacteria</taxon>
        <taxon>Hyphomicrobiales</taxon>
        <taxon>Nitrobacteraceae</taxon>
        <taxon>Afipia</taxon>
    </lineage>
</organism>
<name>A0A7C9VLU1_9BRAD</name>
<protein>
    <submittedName>
        <fullName evidence="8">Fumarate hydratase</fullName>
    </submittedName>
</protein>
<proteinExistence type="inferred from homology"/>
<keyword evidence="2" id="KW-0004">4Fe-4S</keyword>
<evidence type="ECO:0000256" key="4">
    <source>
        <dbReference type="ARBA" id="ARBA00023004"/>
    </source>
</evidence>
<evidence type="ECO:0000256" key="1">
    <source>
        <dbReference type="ARBA" id="ARBA00008876"/>
    </source>
</evidence>
<dbReference type="InterPro" id="IPR004646">
    <property type="entry name" value="Fe-S_hydro-lyase_TtdA-typ_cat"/>
</dbReference>
<keyword evidence="6" id="KW-0456">Lyase</keyword>
<dbReference type="GO" id="GO:0046872">
    <property type="term" value="F:metal ion binding"/>
    <property type="evidence" value="ECO:0007669"/>
    <property type="project" value="UniProtKB-KW"/>
</dbReference>
<comment type="similarity">
    <text evidence="1">Belongs to the class-I fumarase family.</text>
</comment>
<dbReference type="PANTHER" id="PTHR30389">
    <property type="entry name" value="FUMARATE HYDRATASE-RELATED"/>
    <property type="match status" value="1"/>
</dbReference>
<comment type="caution">
    <text evidence="8">The sequence shown here is derived from an EMBL/GenBank/DDBJ whole genome shotgun (WGS) entry which is preliminary data.</text>
</comment>
<reference evidence="8" key="1">
    <citation type="submission" date="2020-02" db="EMBL/GenBank/DDBJ databases">
        <title>Draft genome sequence of Candidatus Afipia apatlaquensis IBT-C3, a potential strain for decolorization of textile dyes.</title>
        <authorList>
            <person name="Sanchez-Reyes A."/>
            <person name="Breton-Deval L."/>
            <person name="Mangelson H."/>
            <person name="Sanchez-Flores A."/>
        </authorList>
    </citation>
    <scope>NUCLEOTIDE SEQUENCE [LARGE SCALE GENOMIC DNA]</scope>
    <source>
        <strain evidence="8">IBT-C3</strain>
    </source>
</reference>
<gene>
    <name evidence="8" type="ORF">G4V63_11120</name>
</gene>
<dbReference type="Proteomes" id="UP000480266">
    <property type="component" value="Unassembled WGS sequence"/>
</dbReference>
<dbReference type="Pfam" id="PF05681">
    <property type="entry name" value="Fumerase"/>
    <property type="match status" value="1"/>
</dbReference>
<sequence>MNAPIPVPAPKAVPPYKHTPLFPLGADKTPYRKITAEGVRVETVMGKEMLVVTREALRALSEAAFGDINHYLRPGHLAQLRKILDDPEASDNDKFVAFDFLKNANIAAGGVLPMCQDTGTAIVMGKRGRHVLTDGTDAEAISRGVYQAYTRLNLRYSQLAPLTMWDERNTGSNLPAQVE</sequence>
<evidence type="ECO:0000313" key="9">
    <source>
        <dbReference type="Proteomes" id="UP000480266"/>
    </source>
</evidence>
<dbReference type="GO" id="GO:0016829">
    <property type="term" value="F:lyase activity"/>
    <property type="evidence" value="ECO:0007669"/>
    <property type="project" value="UniProtKB-KW"/>
</dbReference>
<dbReference type="PANTHER" id="PTHR30389:SF0">
    <property type="entry name" value="FUMARATE HYDRATASE CLASS I, AEROBIC"/>
    <property type="match status" value="1"/>
</dbReference>
<evidence type="ECO:0000256" key="2">
    <source>
        <dbReference type="ARBA" id="ARBA00022485"/>
    </source>
</evidence>
<feature type="non-terminal residue" evidence="8">
    <location>
        <position position="179"/>
    </location>
</feature>
<dbReference type="AlphaFoldDB" id="A0A7C9VLU1"/>
<accession>A0A7C9VLU1</accession>